<dbReference type="EMBL" id="SMKR01000012">
    <property type="protein sequence ID" value="TDD29338.1"/>
    <property type="molecule type" value="Genomic_DNA"/>
</dbReference>
<keyword evidence="2" id="KW-1185">Reference proteome</keyword>
<evidence type="ECO:0000313" key="1">
    <source>
        <dbReference type="EMBL" id="TDD29338.1"/>
    </source>
</evidence>
<name>A0A4R4XER4_9ACTN</name>
<proteinExistence type="predicted"/>
<gene>
    <name evidence="1" type="ORF">E1218_04745</name>
</gene>
<protein>
    <submittedName>
        <fullName evidence="1">Uncharacterized protein</fullName>
    </submittedName>
</protein>
<dbReference type="Proteomes" id="UP000295172">
    <property type="component" value="Unassembled WGS sequence"/>
</dbReference>
<dbReference type="RefSeq" id="WP_132316613.1">
    <property type="nucleotide sequence ID" value="NZ_SMKR01000012.1"/>
</dbReference>
<accession>A0A4R4XER4</accession>
<reference evidence="1 2" key="1">
    <citation type="submission" date="2019-02" db="EMBL/GenBank/DDBJ databases">
        <title>Draft genome sequences of novel Actinobacteria.</title>
        <authorList>
            <person name="Sahin N."/>
            <person name="Ay H."/>
            <person name="Saygin H."/>
        </authorList>
    </citation>
    <scope>NUCLEOTIDE SEQUENCE [LARGE SCALE GENOMIC DNA]</scope>
    <source>
        <strain evidence="1 2">16K104</strain>
    </source>
</reference>
<dbReference type="AlphaFoldDB" id="A0A4R4XER4"/>
<comment type="caution">
    <text evidence="1">The sequence shown here is derived from an EMBL/GenBank/DDBJ whole genome shotgun (WGS) entry which is preliminary data.</text>
</comment>
<evidence type="ECO:0000313" key="2">
    <source>
        <dbReference type="Proteomes" id="UP000295172"/>
    </source>
</evidence>
<sequence length="69" mass="7267">MIQELGDMTTALEQADANDMAALYKTLGLRVTTTKPDRLKAASAPLCVAFSVGVRGGTRTLTTRLALNG</sequence>
<organism evidence="1 2">
    <name type="scientific">Kribbella turkmenica</name>
    <dbReference type="NCBI Taxonomy" id="2530375"/>
    <lineage>
        <taxon>Bacteria</taxon>
        <taxon>Bacillati</taxon>
        <taxon>Actinomycetota</taxon>
        <taxon>Actinomycetes</taxon>
        <taxon>Propionibacteriales</taxon>
        <taxon>Kribbellaceae</taxon>
        <taxon>Kribbella</taxon>
    </lineage>
</organism>